<protein>
    <submittedName>
        <fullName evidence="2">Uncharacterized protein LOC101375707</fullName>
    </submittedName>
</protein>
<keyword evidence="1" id="KW-1185">Reference proteome</keyword>
<proteinExistence type="predicted"/>
<dbReference type="Gene3D" id="2.40.128.20">
    <property type="match status" value="1"/>
</dbReference>
<dbReference type="SUPFAM" id="SSF50814">
    <property type="entry name" value="Lipocalins"/>
    <property type="match status" value="1"/>
</dbReference>
<dbReference type="InterPro" id="IPR012674">
    <property type="entry name" value="Calycin"/>
</dbReference>
<reference evidence="2" key="1">
    <citation type="submission" date="2025-08" db="UniProtKB">
        <authorList>
            <consortium name="RefSeq"/>
        </authorList>
    </citation>
    <scope>IDENTIFICATION</scope>
</reference>
<dbReference type="RefSeq" id="XP_004412887.1">
    <property type="nucleotide sequence ID" value="XM_004412830.1"/>
</dbReference>
<evidence type="ECO:0000313" key="1">
    <source>
        <dbReference type="Proteomes" id="UP000245340"/>
    </source>
</evidence>
<accession>A0A9B0H6Q3</accession>
<name>A0A9B0H6Q3_ODORO</name>
<organism evidence="1 2">
    <name type="scientific">Odobenus rosmarus divergens</name>
    <name type="common">Pacific walrus</name>
    <dbReference type="NCBI Taxonomy" id="9708"/>
    <lineage>
        <taxon>Eukaryota</taxon>
        <taxon>Metazoa</taxon>
        <taxon>Chordata</taxon>
        <taxon>Craniata</taxon>
        <taxon>Vertebrata</taxon>
        <taxon>Euteleostomi</taxon>
        <taxon>Mammalia</taxon>
        <taxon>Eutheria</taxon>
        <taxon>Laurasiatheria</taxon>
        <taxon>Carnivora</taxon>
        <taxon>Caniformia</taxon>
        <taxon>Pinnipedia</taxon>
        <taxon>Odobenidae</taxon>
        <taxon>Odobenus</taxon>
    </lineage>
</organism>
<dbReference type="AlphaFoldDB" id="A0A9B0H6Q3"/>
<gene>
    <name evidence="2" type="primary">LOC101375707</name>
</gene>
<evidence type="ECO:0000313" key="2">
    <source>
        <dbReference type="RefSeq" id="XP_004412887.1"/>
    </source>
</evidence>
<sequence length="313" mass="35266">MTGCPRLLPWNQPRIFGAETSGKKTAALELLQACRWRGRQLGSCHRGGRLPQSVRGLLCAAALALWVELLGSWYAVASGEKGFALEKASKNIEGVMVTLTPENNLKLLSSGTGTNFRDYAIVFTQLEFKDEAFNTVELYSKPDGAGRQEALRLFARWSKDLGFLSQQQAMRQPDPRRVLQWPRARMTRRKGAATLLCWEIDHGYWTNGVLLYASSTARLPPVPVGPDMLHFLRESFTYSPNISKNLQNTLRHEFQSKAISYQFSHPIWHHCQSESQLEIESHFSRKLSAAPDLGVEEISVGFVSGSLMARKRW</sequence>
<dbReference type="Proteomes" id="UP000245340">
    <property type="component" value="Unplaced"/>
</dbReference>